<dbReference type="InterPro" id="IPR042097">
    <property type="entry name" value="Aminopeptidase_N-like_N_sf"/>
</dbReference>
<dbReference type="AlphaFoldDB" id="A0A1I7UVZ5"/>
<keyword evidence="1" id="KW-1185">Reference proteome</keyword>
<name>A0A1I7UVZ5_9PELO</name>
<dbReference type="Proteomes" id="UP000095282">
    <property type="component" value="Unplaced"/>
</dbReference>
<evidence type="ECO:0000313" key="1">
    <source>
        <dbReference type="Proteomes" id="UP000095282"/>
    </source>
</evidence>
<organism evidence="1 2">
    <name type="scientific">Caenorhabditis tropicalis</name>
    <dbReference type="NCBI Taxonomy" id="1561998"/>
    <lineage>
        <taxon>Eukaryota</taxon>
        <taxon>Metazoa</taxon>
        <taxon>Ecdysozoa</taxon>
        <taxon>Nematoda</taxon>
        <taxon>Chromadorea</taxon>
        <taxon>Rhabditida</taxon>
        <taxon>Rhabditina</taxon>
        <taxon>Rhabditomorpha</taxon>
        <taxon>Rhabditoidea</taxon>
        <taxon>Rhabditidae</taxon>
        <taxon>Peloderinae</taxon>
        <taxon>Caenorhabditis</taxon>
    </lineage>
</organism>
<protein>
    <submittedName>
        <fullName evidence="2">Fibronectin type-III domain-containing protein</fullName>
    </submittedName>
</protein>
<evidence type="ECO:0000313" key="2">
    <source>
        <dbReference type="WBParaSite" id="Csp11.Scaffold630.g19898.t1"/>
    </source>
</evidence>
<dbReference type="SUPFAM" id="SSF63737">
    <property type="entry name" value="Leukotriene A4 hydrolase N-terminal domain"/>
    <property type="match status" value="1"/>
</dbReference>
<proteinExistence type="predicted"/>
<accession>A0A1I7UVZ5</accession>
<dbReference type="Gene3D" id="2.60.40.1730">
    <property type="entry name" value="tricorn interacting facor f3 domain"/>
    <property type="match status" value="1"/>
</dbReference>
<sequence length="210" mass="23648">MSDLLSTFRPTKILLQLDPDLSNGTYNGRVKIDFEFTDETSEIKIQASKDFQFTSVRLATFYEFNEGYPVYASVESEDYVHDTESEILIIPLGTPLTPETTQNGFYINLEWIGPIGAPGATDGLYAIDETTIEANLKDGNAHKVFPSYEGGVSAKIWLTVITDERTRVETNLDDAGHEEFEGRVKNNFSKEEELAIEDVYIRVTPIIDME</sequence>
<reference evidence="2" key="1">
    <citation type="submission" date="2016-11" db="UniProtKB">
        <authorList>
            <consortium name="WormBaseParasite"/>
        </authorList>
    </citation>
    <scope>IDENTIFICATION</scope>
</reference>
<dbReference type="eggNOG" id="ENOG502TFXZ">
    <property type="taxonomic scope" value="Eukaryota"/>
</dbReference>
<dbReference type="WBParaSite" id="Csp11.Scaffold630.g19898.t1">
    <property type="protein sequence ID" value="Csp11.Scaffold630.g19898.t1"/>
    <property type="gene ID" value="Csp11.Scaffold630.g19898"/>
</dbReference>
<dbReference type="STRING" id="1561998.A0A1I7UVZ5"/>